<feature type="transmembrane region" description="Helical" evidence="2">
    <location>
        <begin position="12"/>
        <end position="29"/>
    </location>
</feature>
<evidence type="ECO:0000259" key="3">
    <source>
        <dbReference type="PROSITE" id="PS50109"/>
    </source>
</evidence>
<evidence type="ECO:0000313" key="4">
    <source>
        <dbReference type="EMBL" id="MBK0392817.1"/>
    </source>
</evidence>
<sequence>MRVDWLTKLQHFLQTVAFCLAVAAIQVGFRPATAWAPTVAFSLCIGLTTWGIVDIGRHVLPSARETGWPPGLKGFALVVVGITAGFVLGVPMGDAFSRGLGLYPAGVRVTVDYRSAFLITLLAGMAGTYYFYSRSRSSYLERKVGEAQQHADEARLKLLETQLEPHMLFNTLANLRVLIGVDPTRAQLMLDHMIAYLRATLDASRTPVHSLQQEFDRLRDYLALMAIRMGPRLAYELQLPDTLAQVRVPTLLLQPLVENAIKHGLEPQVAGGRLTVSAREDHGTLRLEVRDTGAGPGDTATAGSGFGLEQVRERIRTVYGPRASLQLQAASPTGTDVILTLPWEHA</sequence>
<dbReference type="Gene3D" id="3.30.565.10">
    <property type="entry name" value="Histidine kinase-like ATPase, C-terminal domain"/>
    <property type="match status" value="1"/>
</dbReference>
<feature type="transmembrane region" description="Helical" evidence="2">
    <location>
        <begin position="113"/>
        <end position="132"/>
    </location>
</feature>
<dbReference type="Proteomes" id="UP000617041">
    <property type="component" value="Unassembled WGS sequence"/>
</dbReference>
<keyword evidence="4" id="KW-0418">Kinase</keyword>
<dbReference type="GO" id="GO:0000155">
    <property type="term" value="F:phosphorelay sensor kinase activity"/>
    <property type="evidence" value="ECO:0007669"/>
    <property type="project" value="InterPro"/>
</dbReference>
<evidence type="ECO:0000256" key="2">
    <source>
        <dbReference type="SAM" id="Phobius"/>
    </source>
</evidence>
<dbReference type="InterPro" id="IPR036890">
    <property type="entry name" value="HATPase_C_sf"/>
</dbReference>
<keyword evidence="2" id="KW-1133">Transmembrane helix</keyword>
<feature type="domain" description="Histidine kinase" evidence="3">
    <location>
        <begin position="252"/>
        <end position="345"/>
    </location>
</feature>
<keyword evidence="4" id="KW-0808">Transferase</keyword>
<feature type="transmembrane region" description="Helical" evidence="2">
    <location>
        <begin position="35"/>
        <end position="53"/>
    </location>
</feature>
<dbReference type="Pfam" id="PF02518">
    <property type="entry name" value="HATPase_c"/>
    <property type="match status" value="1"/>
</dbReference>
<evidence type="ECO:0000256" key="1">
    <source>
        <dbReference type="SAM" id="MobiDB-lite"/>
    </source>
</evidence>
<dbReference type="PANTHER" id="PTHR34220:SF9">
    <property type="entry name" value="SIGNAL TRANSDUCTION HISTIDINE KINASE INTERNAL REGION DOMAIN-CONTAINING PROTEIN"/>
    <property type="match status" value="1"/>
</dbReference>
<dbReference type="EMBL" id="JAEDAO010000001">
    <property type="protein sequence ID" value="MBK0392817.1"/>
    <property type="molecule type" value="Genomic_DNA"/>
</dbReference>
<dbReference type="PANTHER" id="PTHR34220">
    <property type="entry name" value="SENSOR HISTIDINE KINASE YPDA"/>
    <property type="match status" value="1"/>
</dbReference>
<comment type="caution">
    <text evidence="4">The sequence shown here is derived from an EMBL/GenBank/DDBJ whole genome shotgun (WGS) entry which is preliminary data.</text>
</comment>
<gene>
    <name evidence="4" type="ORF">I8E28_09445</name>
</gene>
<keyword evidence="5" id="KW-1185">Reference proteome</keyword>
<reference evidence="4" key="1">
    <citation type="submission" date="2020-12" db="EMBL/GenBank/DDBJ databases">
        <title>Ramlibacter sp. nov., isolated from a freshwater alga, Cryptomonas.</title>
        <authorList>
            <person name="Kim H.M."/>
            <person name="Jeon C.O."/>
        </authorList>
    </citation>
    <scope>NUCLEOTIDE SEQUENCE</scope>
    <source>
        <strain evidence="4">CrO1</strain>
    </source>
</reference>
<dbReference type="InterPro" id="IPR050640">
    <property type="entry name" value="Bact_2-comp_sensor_kinase"/>
</dbReference>
<dbReference type="InterPro" id="IPR003594">
    <property type="entry name" value="HATPase_dom"/>
</dbReference>
<dbReference type="PROSITE" id="PS50109">
    <property type="entry name" value="HIS_KIN"/>
    <property type="match status" value="1"/>
</dbReference>
<proteinExistence type="predicted"/>
<organism evidence="4 5">
    <name type="scientific">Ramlibacter algicola</name>
    <dbReference type="NCBI Taxonomy" id="2795217"/>
    <lineage>
        <taxon>Bacteria</taxon>
        <taxon>Pseudomonadati</taxon>
        <taxon>Pseudomonadota</taxon>
        <taxon>Betaproteobacteria</taxon>
        <taxon>Burkholderiales</taxon>
        <taxon>Comamonadaceae</taxon>
        <taxon>Ramlibacter</taxon>
    </lineage>
</organism>
<dbReference type="InterPro" id="IPR010559">
    <property type="entry name" value="Sig_transdc_His_kin_internal"/>
</dbReference>
<dbReference type="AlphaFoldDB" id="A0A934Q205"/>
<keyword evidence="2" id="KW-0812">Transmembrane</keyword>
<accession>A0A934Q205</accession>
<protein>
    <submittedName>
        <fullName evidence="4">Histidine kinase</fullName>
    </submittedName>
</protein>
<name>A0A934Q205_9BURK</name>
<dbReference type="SUPFAM" id="SSF55874">
    <property type="entry name" value="ATPase domain of HSP90 chaperone/DNA topoisomerase II/histidine kinase"/>
    <property type="match status" value="1"/>
</dbReference>
<evidence type="ECO:0000313" key="5">
    <source>
        <dbReference type="Proteomes" id="UP000617041"/>
    </source>
</evidence>
<dbReference type="SMART" id="SM00387">
    <property type="entry name" value="HATPase_c"/>
    <property type="match status" value="1"/>
</dbReference>
<keyword evidence="2" id="KW-0472">Membrane</keyword>
<feature type="region of interest" description="Disordered" evidence="1">
    <location>
        <begin position="286"/>
        <end position="306"/>
    </location>
</feature>
<dbReference type="InterPro" id="IPR005467">
    <property type="entry name" value="His_kinase_dom"/>
</dbReference>
<dbReference type="RefSeq" id="WP_200787730.1">
    <property type="nucleotide sequence ID" value="NZ_JAEDAO010000001.1"/>
</dbReference>
<feature type="transmembrane region" description="Helical" evidence="2">
    <location>
        <begin position="74"/>
        <end position="93"/>
    </location>
</feature>
<dbReference type="Pfam" id="PF06580">
    <property type="entry name" value="His_kinase"/>
    <property type="match status" value="1"/>
</dbReference>
<dbReference type="GO" id="GO:0016020">
    <property type="term" value="C:membrane"/>
    <property type="evidence" value="ECO:0007669"/>
    <property type="project" value="InterPro"/>
</dbReference>